<reference evidence="1" key="1">
    <citation type="submission" date="2022-11" db="EMBL/GenBank/DDBJ databases">
        <title>Robbsia betulipollinis sp. nov., isolated from pollen of birch (Betula pendula).</title>
        <authorList>
            <person name="Shi H."/>
            <person name="Ambika Manirajan B."/>
            <person name="Ratering S."/>
            <person name="Geissler-Plaum R."/>
            <person name="Schnell S."/>
        </authorList>
    </citation>
    <scope>NUCLEOTIDE SEQUENCE</scope>
    <source>
        <strain evidence="1">Bb-Pol-6</strain>
    </source>
</reference>
<proteinExistence type="predicted"/>
<organism evidence="1 2">
    <name type="scientific">Robbsia betulipollinis</name>
    <dbReference type="NCBI Taxonomy" id="2981849"/>
    <lineage>
        <taxon>Bacteria</taxon>
        <taxon>Pseudomonadati</taxon>
        <taxon>Pseudomonadota</taxon>
        <taxon>Betaproteobacteria</taxon>
        <taxon>Burkholderiales</taxon>
        <taxon>Burkholderiaceae</taxon>
        <taxon>Robbsia</taxon>
    </lineage>
</organism>
<keyword evidence="2" id="KW-1185">Reference proteome</keyword>
<protein>
    <submittedName>
        <fullName evidence="1">Antirestriction protein ArdA</fullName>
    </submittedName>
</protein>
<dbReference type="EMBL" id="JAPMXC010000015">
    <property type="protein sequence ID" value="MCY0389913.1"/>
    <property type="molecule type" value="Genomic_DNA"/>
</dbReference>
<dbReference type="InterPro" id="IPR009899">
    <property type="entry name" value="ArdA"/>
</dbReference>
<gene>
    <name evidence="1" type="ORF">OVY01_22500</name>
</gene>
<accession>A0ABT3ZVP1</accession>
<dbReference type="Pfam" id="PF07275">
    <property type="entry name" value="ArdA"/>
    <property type="match status" value="1"/>
</dbReference>
<name>A0ABT3ZVP1_9BURK</name>
<dbReference type="Proteomes" id="UP001082899">
    <property type="component" value="Unassembled WGS sequence"/>
</dbReference>
<dbReference type="Gene3D" id="1.10.10.1190">
    <property type="entry name" value="Antirestriction protein ArdA, domain 3"/>
    <property type="match status" value="1"/>
</dbReference>
<dbReference type="RefSeq" id="WP_267849871.1">
    <property type="nucleotide sequence ID" value="NZ_JAPMXC010000015.1"/>
</dbReference>
<comment type="caution">
    <text evidence="1">The sequence shown here is derived from an EMBL/GenBank/DDBJ whole genome shotgun (WGS) entry which is preliminary data.</text>
</comment>
<evidence type="ECO:0000313" key="1">
    <source>
        <dbReference type="EMBL" id="MCY0389913.1"/>
    </source>
</evidence>
<dbReference type="InterPro" id="IPR041893">
    <property type="entry name" value="ArdA_dom3"/>
</dbReference>
<evidence type="ECO:0000313" key="2">
    <source>
        <dbReference type="Proteomes" id="UP001082899"/>
    </source>
</evidence>
<sequence length="168" mass="18998">MTTILFAQPYSIDAEGFYFTDSAVFDDQVSEAVDRFGCPVEEFEIQFIDGEGDALFDVLQVTQATVHTFFETLDTLTDEQQAVLYFLVSDRGMTVAAALAQVDDVQLTTQTAESYAEDMFDDLYPDLPTQARIYIDISAWQRDLELNGELIEIRFDSTDYVVTNANDF</sequence>